<dbReference type="EMBL" id="OX465086">
    <property type="protein sequence ID" value="CAI9265930.1"/>
    <property type="molecule type" value="Genomic_DNA"/>
</dbReference>
<dbReference type="AlphaFoldDB" id="A0AA35VGT8"/>
<keyword evidence="1" id="KW-0472">Membrane</keyword>
<evidence type="ECO:0000256" key="1">
    <source>
        <dbReference type="SAM" id="Phobius"/>
    </source>
</evidence>
<sequence length="101" mass="11167">MSTGIASTSFVPMDVSEAEDADIKSWNTLFNALKSCGILHGGTINPSEIAMGLEYEEARKESLELKSHLKSVRNKWEQHLITLAVIPFVSSLVVVYIVLLF</sequence>
<dbReference type="Proteomes" id="UP001177003">
    <property type="component" value="Chromosome 0"/>
</dbReference>
<evidence type="ECO:0000313" key="2">
    <source>
        <dbReference type="EMBL" id="CAI9265930.1"/>
    </source>
</evidence>
<protein>
    <submittedName>
        <fullName evidence="2">Uncharacterized protein</fullName>
    </submittedName>
</protein>
<keyword evidence="1" id="KW-0812">Transmembrane</keyword>
<proteinExistence type="predicted"/>
<name>A0AA35VGT8_LACSI</name>
<keyword evidence="1" id="KW-1133">Transmembrane helix</keyword>
<reference evidence="2" key="1">
    <citation type="submission" date="2023-04" db="EMBL/GenBank/DDBJ databases">
        <authorList>
            <person name="Vijverberg K."/>
            <person name="Xiong W."/>
            <person name="Schranz E."/>
        </authorList>
    </citation>
    <scope>NUCLEOTIDE SEQUENCE</scope>
</reference>
<keyword evidence="3" id="KW-1185">Reference proteome</keyword>
<organism evidence="2 3">
    <name type="scientific">Lactuca saligna</name>
    <name type="common">Willowleaf lettuce</name>
    <dbReference type="NCBI Taxonomy" id="75948"/>
    <lineage>
        <taxon>Eukaryota</taxon>
        <taxon>Viridiplantae</taxon>
        <taxon>Streptophyta</taxon>
        <taxon>Embryophyta</taxon>
        <taxon>Tracheophyta</taxon>
        <taxon>Spermatophyta</taxon>
        <taxon>Magnoliopsida</taxon>
        <taxon>eudicotyledons</taxon>
        <taxon>Gunneridae</taxon>
        <taxon>Pentapetalae</taxon>
        <taxon>asterids</taxon>
        <taxon>campanulids</taxon>
        <taxon>Asterales</taxon>
        <taxon>Asteraceae</taxon>
        <taxon>Cichorioideae</taxon>
        <taxon>Cichorieae</taxon>
        <taxon>Lactucinae</taxon>
        <taxon>Lactuca</taxon>
    </lineage>
</organism>
<evidence type="ECO:0000313" key="3">
    <source>
        <dbReference type="Proteomes" id="UP001177003"/>
    </source>
</evidence>
<gene>
    <name evidence="2" type="ORF">LSALG_LOCUS6511</name>
</gene>
<accession>A0AA35VGT8</accession>
<feature type="transmembrane region" description="Helical" evidence="1">
    <location>
        <begin position="80"/>
        <end position="99"/>
    </location>
</feature>